<dbReference type="Proteomes" id="UP000823736">
    <property type="component" value="Unassembled WGS sequence"/>
</dbReference>
<dbReference type="AlphaFoldDB" id="A0A8T4GYV3"/>
<dbReference type="Pfam" id="PF23958">
    <property type="entry name" value="DUF7287"/>
    <property type="match status" value="1"/>
</dbReference>
<accession>A0A8T4GYV3</accession>
<reference evidence="2" key="1">
    <citation type="submission" date="2021-03" db="EMBL/GenBank/DDBJ databases">
        <title>Genomic Encyclopedia of Type Strains, Phase IV (KMG-IV): sequencing the most valuable type-strain genomes for metagenomic binning, comparative biology and taxonomic classification.</title>
        <authorList>
            <person name="Goeker M."/>
        </authorList>
    </citation>
    <scope>NUCLEOTIDE SEQUENCE</scope>
    <source>
        <strain evidence="2">DSM 26232</strain>
    </source>
</reference>
<name>A0A8T4GYV3_9EURY</name>
<comment type="caution">
    <text evidence="2">The sequence shown here is derived from an EMBL/GenBank/DDBJ whole genome shotgun (WGS) entry which is preliminary data.</text>
</comment>
<evidence type="ECO:0000313" key="3">
    <source>
        <dbReference type="Proteomes" id="UP000823736"/>
    </source>
</evidence>
<keyword evidence="1" id="KW-0812">Transmembrane</keyword>
<dbReference type="RefSeq" id="WP_209491018.1">
    <property type="nucleotide sequence ID" value="NZ_JAGGLC010000002.1"/>
</dbReference>
<feature type="transmembrane region" description="Helical" evidence="1">
    <location>
        <begin position="20"/>
        <end position="41"/>
    </location>
</feature>
<evidence type="ECO:0000256" key="1">
    <source>
        <dbReference type="SAM" id="Phobius"/>
    </source>
</evidence>
<proteinExistence type="predicted"/>
<organism evidence="2 3">
    <name type="scientific">Halolamina salifodinae</name>
    <dbReference type="NCBI Taxonomy" id="1202767"/>
    <lineage>
        <taxon>Archaea</taxon>
        <taxon>Methanobacteriati</taxon>
        <taxon>Methanobacteriota</taxon>
        <taxon>Stenosarchaea group</taxon>
        <taxon>Halobacteria</taxon>
        <taxon>Halobacteriales</taxon>
        <taxon>Haloferacaceae</taxon>
    </lineage>
</organism>
<keyword evidence="3" id="KW-1185">Reference proteome</keyword>
<gene>
    <name evidence="2" type="ORF">J2753_001228</name>
</gene>
<dbReference type="EMBL" id="JAGGLC010000002">
    <property type="protein sequence ID" value="MBP1986734.1"/>
    <property type="molecule type" value="Genomic_DNA"/>
</dbReference>
<dbReference type="InterPro" id="IPR056613">
    <property type="entry name" value="DUF7287"/>
</dbReference>
<protein>
    <submittedName>
        <fullName evidence="2">Uncharacterized protein</fullName>
    </submittedName>
</protein>
<sequence>MNPCRRLAADDRGQTVLDYAIGVGIFFVALTFVLATIPGMFSPFVGTGDTQIADRIATSTATDSLGAPDQPYVLNRTCTVAFFEQMNGGPSAPTDCRFDTTATSLGGVFALDSSQSVQIRIENGSGNVAELGTDNTTLEAGNDPPGSTSVTTARRTVGIDGTTYWLEVRAW</sequence>
<evidence type="ECO:0000313" key="2">
    <source>
        <dbReference type="EMBL" id="MBP1986734.1"/>
    </source>
</evidence>
<dbReference type="OrthoDB" id="125215at2157"/>
<keyword evidence="1" id="KW-1133">Transmembrane helix</keyword>
<keyword evidence="1" id="KW-0472">Membrane</keyword>